<protein>
    <submittedName>
        <fullName evidence="2">Uncharacterized protein</fullName>
    </submittedName>
</protein>
<keyword evidence="3" id="KW-1185">Reference proteome</keyword>
<gene>
    <name evidence="2" type="ORF">Pcinc_037962</name>
</gene>
<evidence type="ECO:0000313" key="3">
    <source>
        <dbReference type="Proteomes" id="UP001286313"/>
    </source>
</evidence>
<sequence length="82" mass="8248">MERGDSQVEGGGSQVEGGGSQVEGGGSQVEGGGSQVEGGAKRRKREVTRTPAWAGEVQTAPPSTHATETLHSATKGKGGDTR</sequence>
<dbReference type="AlphaFoldDB" id="A0AAE1BRF9"/>
<proteinExistence type="predicted"/>
<dbReference type="EMBL" id="JAWQEG010006140">
    <property type="protein sequence ID" value="KAK3855652.1"/>
    <property type="molecule type" value="Genomic_DNA"/>
</dbReference>
<feature type="compositionally biased region" description="Polar residues" evidence="1">
    <location>
        <begin position="60"/>
        <end position="72"/>
    </location>
</feature>
<feature type="compositionally biased region" description="Gly residues" evidence="1">
    <location>
        <begin position="9"/>
        <end position="36"/>
    </location>
</feature>
<dbReference type="Proteomes" id="UP001286313">
    <property type="component" value="Unassembled WGS sequence"/>
</dbReference>
<evidence type="ECO:0000313" key="2">
    <source>
        <dbReference type="EMBL" id="KAK3855652.1"/>
    </source>
</evidence>
<organism evidence="2 3">
    <name type="scientific">Petrolisthes cinctipes</name>
    <name type="common">Flat porcelain crab</name>
    <dbReference type="NCBI Taxonomy" id="88211"/>
    <lineage>
        <taxon>Eukaryota</taxon>
        <taxon>Metazoa</taxon>
        <taxon>Ecdysozoa</taxon>
        <taxon>Arthropoda</taxon>
        <taxon>Crustacea</taxon>
        <taxon>Multicrustacea</taxon>
        <taxon>Malacostraca</taxon>
        <taxon>Eumalacostraca</taxon>
        <taxon>Eucarida</taxon>
        <taxon>Decapoda</taxon>
        <taxon>Pleocyemata</taxon>
        <taxon>Anomura</taxon>
        <taxon>Galatheoidea</taxon>
        <taxon>Porcellanidae</taxon>
        <taxon>Petrolisthes</taxon>
    </lineage>
</organism>
<reference evidence="2" key="1">
    <citation type="submission" date="2023-10" db="EMBL/GenBank/DDBJ databases">
        <title>Genome assemblies of two species of porcelain crab, Petrolisthes cinctipes and Petrolisthes manimaculis (Anomura: Porcellanidae).</title>
        <authorList>
            <person name="Angst P."/>
        </authorList>
    </citation>
    <scope>NUCLEOTIDE SEQUENCE</scope>
    <source>
        <strain evidence="2">PB745_01</strain>
        <tissue evidence="2">Gill</tissue>
    </source>
</reference>
<accession>A0AAE1BRF9</accession>
<evidence type="ECO:0000256" key="1">
    <source>
        <dbReference type="SAM" id="MobiDB-lite"/>
    </source>
</evidence>
<name>A0AAE1BRF9_PETCI</name>
<comment type="caution">
    <text evidence="2">The sequence shown here is derived from an EMBL/GenBank/DDBJ whole genome shotgun (WGS) entry which is preliminary data.</text>
</comment>
<feature type="region of interest" description="Disordered" evidence="1">
    <location>
        <begin position="1"/>
        <end position="82"/>
    </location>
</feature>